<dbReference type="InterPro" id="IPR037239">
    <property type="entry name" value="OSBP_sf"/>
</dbReference>
<evidence type="ECO:0000256" key="2">
    <source>
        <dbReference type="ARBA" id="ARBA00022448"/>
    </source>
</evidence>
<feature type="compositionally biased region" description="Basic and acidic residues" evidence="6">
    <location>
        <begin position="327"/>
        <end position="357"/>
    </location>
</feature>
<feature type="region of interest" description="Disordered" evidence="6">
    <location>
        <begin position="327"/>
        <end position="367"/>
    </location>
</feature>
<evidence type="ECO:0000256" key="3">
    <source>
        <dbReference type="ARBA" id="ARBA00023055"/>
    </source>
</evidence>
<feature type="region of interest" description="Disordered" evidence="6">
    <location>
        <begin position="404"/>
        <end position="496"/>
    </location>
</feature>
<dbReference type="Pfam" id="PF01237">
    <property type="entry name" value="Oxysterol_BP"/>
    <property type="match status" value="1"/>
</dbReference>
<protein>
    <recommendedName>
        <fullName evidence="9">Oxysterol-binding protein</fullName>
    </recommendedName>
</protein>
<dbReference type="Proteomes" id="UP000308549">
    <property type="component" value="Unassembled WGS sequence"/>
</dbReference>
<gene>
    <name evidence="7" type="ORF">B0A50_06281</name>
</gene>
<dbReference type="GO" id="GO:0005829">
    <property type="term" value="C:cytosol"/>
    <property type="evidence" value="ECO:0007669"/>
    <property type="project" value="TreeGrafter"/>
</dbReference>
<dbReference type="InterPro" id="IPR000648">
    <property type="entry name" value="Oxysterol-bd"/>
</dbReference>
<evidence type="ECO:0000256" key="6">
    <source>
        <dbReference type="SAM" id="MobiDB-lite"/>
    </source>
</evidence>
<feature type="compositionally biased region" description="Polar residues" evidence="6">
    <location>
        <begin position="416"/>
        <end position="433"/>
    </location>
</feature>
<dbReference type="SUPFAM" id="SSF144000">
    <property type="entry name" value="Oxysterol-binding protein-like"/>
    <property type="match status" value="1"/>
</dbReference>
<feature type="region of interest" description="Disordered" evidence="6">
    <location>
        <begin position="1"/>
        <end position="35"/>
    </location>
</feature>
<feature type="compositionally biased region" description="Polar residues" evidence="6">
    <location>
        <begin position="443"/>
        <end position="455"/>
    </location>
</feature>
<dbReference type="GO" id="GO:0016020">
    <property type="term" value="C:membrane"/>
    <property type="evidence" value="ECO:0007669"/>
    <property type="project" value="TreeGrafter"/>
</dbReference>
<keyword evidence="8" id="KW-1185">Reference proteome</keyword>
<dbReference type="PANTHER" id="PTHR10972">
    <property type="entry name" value="OXYSTEROL-BINDING PROTEIN-RELATED"/>
    <property type="match status" value="1"/>
</dbReference>
<keyword evidence="3" id="KW-0445">Lipid transport</keyword>
<dbReference type="AlphaFoldDB" id="A0A4U0TTB6"/>
<dbReference type="GO" id="GO:0032541">
    <property type="term" value="C:cortical endoplasmic reticulum"/>
    <property type="evidence" value="ECO:0007669"/>
    <property type="project" value="TreeGrafter"/>
</dbReference>
<reference evidence="7 8" key="1">
    <citation type="submission" date="2017-03" db="EMBL/GenBank/DDBJ databases">
        <title>Genomes of endolithic fungi from Antarctica.</title>
        <authorList>
            <person name="Coleine C."/>
            <person name="Masonjones S."/>
            <person name="Stajich J.E."/>
        </authorList>
    </citation>
    <scope>NUCLEOTIDE SEQUENCE [LARGE SCALE GENOMIC DNA]</scope>
    <source>
        <strain evidence="7 8">CCFEE 6315</strain>
    </source>
</reference>
<sequence>MVLGHSHRKSSTASNRSSPEDTRDGEAGEDETVVSSEQGNVLTHIISQLRPGADLSRVTLPTFILEPRSMLERITNFMAHPETLLPMPDIDDPIQRFVAVTKFYLSGWHIKPPGVKKPLNPILGETFTGYWDYPDGTRGYYISEQTSHHPPKSSYFFMAPEHHIRIDGTLKPRSKFLGNSVGSFMEGIAVMRFLTRNERYFITQPNMYARGILFGKMKYELGDHAVVRCPESGLEADVEFKVKGWMGGTYNAIAGYINETATGKHLFELSGFWHDKMYIKDLATGKKELFFDASTAKPTLPKSRPISEQGPRESQRLWQPTTLAIKKADQKTATDEKTRVEDEQRREAAERGEEPWKSKLFKPAPAGDEEQLDWIIDAEVDPTLPPDEQVKQILAIAPVLPGQQASQDFQEEMKLPSQQGKPLPPQSSESQQAAGGDLIDFGQNESTADKQQGSGSKDLAAGMGSMSMKDPPKGRGNPVRRSDSMGSEETFIDAES</sequence>
<evidence type="ECO:0000256" key="4">
    <source>
        <dbReference type="ARBA" id="ARBA00023121"/>
    </source>
</evidence>
<proteinExistence type="inferred from homology"/>
<dbReference type="InterPro" id="IPR018494">
    <property type="entry name" value="Oxysterol-bd_CS"/>
</dbReference>
<name>A0A4U0TTB6_9PEZI</name>
<evidence type="ECO:0000256" key="5">
    <source>
        <dbReference type="RuleBase" id="RU003844"/>
    </source>
</evidence>
<dbReference type="Gene3D" id="2.40.160.120">
    <property type="match status" value="1"/>
</dbReference>
<comment type="caution">
    <text evidence="7">The sequence shown here is derived from an EMBL/GenBank/DDBJ whole genome shotgun (WGS) entry which is preliminary data.</text>
</comment>
<evidence type="ECO:0008006" key="9">
    <source>
        <dbReference type="Google" id="ProtNLM"/>
    </source>
</evidence>
<dbReference type="PANTHER" id="PTHR10972:SF102">
    <property type="entry name" value="OXYSTEROL-BINDING PROTEIN"/>
    <property type="match status" value="1"/>
</dbReference>
<dbReference type="GO" id="GO:0006869">
    <property type="term" value="P:lipid transport"/>
    <property type="evidence" value="ECO:0007669"/>
    <property type="project" value="UniProtKB-KW"/>
</dbReference>
<feature type="region of interest" description="Disordered" evidence="6">
    <location>
        <begin position="298"/>
        <end position="317"/>
    </location>
</feature>
<comment type="similarity">
    <text evidence="1 5">Belongs to the OSBP family.</text>
</comment>
<accession>A0A4U0TTB6</accession>
<feature type="compositionally biased region" description="Basic residues" evidence="6">
    <location>
        <begin position="1"/>
        <end position="10"/>
    </location>
</feature>
<dbReference type="PROSITE" id="PS01013">
    <property type="entry name" value="OSBP"/>
    <property type="match status" value="1"/>
</dbReference>
<organism evidence="7 8">
    <name type="scientific">Salinomyces thailandicus</name>
    <dbReference type="NCBI Taxonomy" id="706561"/>
    <lineage>
        <taxon>Eukaryota</taxon>
        <taxon>Fungi</taxon>
        <taxon>Dikarya</taxon>
        <taxon>Ascomycota</taxon>
        <taxon>Pezizomycotina</taxon>
        <taxon>Dothideomycetes</taxon>
        <taxon>Dothideomycetidae</taxon>
        <taxon>Mycosphaerellales</taxon>
        <taxon>Teratosphaeriaceae</taxon>
        <taxon>Salinomyces</taxon>
    </lineage>
</organism>
<evidence type="ECO:0000256" key="1">
    <source>
        <dbReference type="ARBA" id="ARBA00008842"/>
    </source>
</evidence>
<dbReference type="Gene3D" id="3.30.70.3490">
    <property type="match status" value="1"/>
</dbReference>
<dbReference type="EMBL" id="NAJL01000035">
    <property type="protein sequence ID" value="TKA25414.1"/>
    <property type="molecule type" value="Genomic_DNA"/>
</dbReference>
<keyword evidence="2" id="KW-0813">Transport</keyword>
<dbReference type="GO" id="GO:0032934">
    <property type="term" value="F:sterol binding"/>
    <property type="evidence" value="ECO:0007669"/>
    <property type="project" value="TreeGrafter"/>
</dbReference>
<dbReference type="FunFam" id="2.40.160.120:FF:000007">
    <property type="entry name" value="Oxysterol binding protein"/>
    <property type="match status" value="1"/>
</dbReference>
<keyword evidence="4" id="KW-0446">Lipid-binding</keyword>
<evidence type="ECO:0000313" key="7">
    <source>
        <dbReference type="EMBL" id="TKA25414.1"/>
    </source>
</evidence>
<dbReference type="Gene3D" id="1.10.287.2720">
    <property type="match status" value="1"/>
</dbReference>
<evidence type="ECO:0000313" key="8">
    <source>
        <dbReference type="Proteomes" id="UP000308549"/>
    </source>
</evidence>
<dbReference type="FunFam" id="1.10.287.2720:FF:000001">
    <property type="entry name" value="Oxysterol-binding OBPalpha"/>
    <property type="match status" value="1"/>
</dbReference>
<dbReference type="OrthoDB" id="14833at2759"/>